<keyword evidence="2" id="KW-0805">Transcription regulation</keyword>
<dbReference type="InterPro" id="IPR007627">
    <property type="entry name" value="RNA_pol_sigma70_r2"/>
</dbReference>
<dbReference type="Pfam" id="PF08281">
    <property type="entry name" value="Sigma70_r4_2"/>
    <property type="match status" value="1"/>
</dbReference>
<evidence type="ECO:0000256" key="4">
    <source>
        <dbReference type="ARBA" id="ARBA00023125"/>
    </source>
</evidence>
<evidence type="ECO:0000259" key="6">
    <source>
        <dbReference type="Pfam" id="PF04542"/>
    </source>
</evidence>
<feature type="domain" description="RNA polymerase sigma factor 70 region 4 type 2" evidence="7">
    <location>
        <begin position="109"/>
        <end position="158"/>
    </location>
</feature>
<organism evidence="8 9">
    <name type="scientific">Kribbella deserti</name>
    <dbReference type="NCBI Taxonomy" id="1926257"/>
    <lineage>
        <taxon>Bacteria</taxon>
        <taxon>Bacillati</taxon>
        <taxon>Actinomycetota</taxon>
        <taxon>Actinomycetes</taxon>
        <taxon>Propionibacteriales</taxon>
        <taxon>Kribbellaceae</taxon>
        <taxon>Kribbella</taxon>
    </lineage>
</organism>
<evidence type="ECO:0000313" key="9">
    <source>
        <dbReference type="Proteomes" id="UP001589890"/>
    </source>
</evidence>
<comment type="caution">
    <text evidence="8">The sequence shown here is derived from an EMBL/GenBank/DDBJ whole genome shotgun (WGS) entry which is preliminary data.</text>
</comment>
<evidence type="ECO:0000256" key="2">
    <source>
        <dbReference type="ARBA" id="ARBA00023015"/>
    </source>
</evidence>
<dbReference type="NCBIfam" id="TIGR02983">
    <property type="entry name" value="SigE-fam_strep"/>
    <property type="match status" value="1"/>
</dbReference>
<keyword evidence="9" id="KW-1185">Reference proteome</keyword>
<evidence type="ECO:0000259" key="7">
    <source>
        <dbReference type="Pfam" id="PF08281"/>
    </source>
</evidence>
<dbReference type="SUPFAM" id="SSF88946">
    <property type="entry name" value="Sigma2 domain of RNA polymerase sigma factors"/>
    <property type="match status" value="1"/>
</dbReference>
<proteinExistence type="inferred from homology"/>
<keyword evidence="4" id="KW-0238">DNA-binding</keyword>
<feature type="domain" description="RNA polymerase sigma-70 region 2" evidence="6">
    <location>
        <begin position="18"/>
        <end position="83"/>
    </location>
</feature>
<dbReference type="InterPro" id="IPR036388">
    <property type="entry name" value="WH-like_DNA-bd_sf"/>
</dbReference>
<evidence type="ECO:0000313" key="8">
    <source>
        <dbReference type="EMBL" id="MFC0624201.1"/>
    </source>
</evidence>
<name>A0ABV6QJQ0_9ACTN</name>
<dbReference type="Proteomes" id="UP001589890">
    <property type="component" value="Unassembled WGS sequence"/>
</dbReference>
<dbReference type="InterPro" id="IPR013249">
    <property type="entry name" value="RNA_pol_sigma70_r4_t2"/>
</dbReference>
<dbReference type="Pfam" id="PF04542">
    <property type="entry name" value="Sigma70_r2"/>
    <property type="match status" value="1"/>
</dbReference>
<dbReference type="InterPro" id="IPR013324">
    <property type="entry name" value="RNA_pol_sigma_r3/r4-like"/>
</dbReference>
<dbReference type="PANTHER" id="PTHR43133">
    <property type="entry name" value="RNA POLYMERASE ECF-TYPE SIGMA FACTO"/>
    <property type="match status" value="1"/>
</dbReference>
<dbReference type="Gene3D" id="1.10.1740.10">
    <property type="match status" value="1"/>
</dbReference>
<evidence type="ECO:0000256" key="3">
    <source>
        <dbReference type="ARBA" id="ARBA00023082"/>
    </source>
</evidence>
<evidence type="ECO:0000256" key="1">
    <source>
        <dbReference type="ARBA" id="ARBA00010641"/>
    </source>
</evidence>
<dbReference type="InterPro" id="IPR014284">
    <property type="entry name" value="RNA_pol_sigma-70_dom"/>
</dbReference>
<dbReference type="NCBIfam" id="TIGR02937">
    <property type="entry name" value="sigma70-ECF"/>
    <property type="match status" value="1"/>
</dbReference>
<comment type="similarity">
    <text evidence="1">Belongs to the sigma-70 factor family. ECF subfamily.</text>
</comment>
<keyword evidence="5" id="KW-0804">Transcription</keyword>
<dbReference type="InterPro" id="IPR039425">
    <property type="entry name" value="RNA_pol_sigma-70-like"/>
</dbReference>
<gene>
    <name evidence="8" type="ORF">ACFFGN_09010</name>
</gene>
<sequence length="173" mass="19752">MTREPESRQQPRSFDEVVASNERRLLRVAYMLSGNVHSAEDLVQTALIRAYPKWHRIGGLEYPEAYLRRMVVNEFLSWRRRLTNREVPIAEMTETASEDIAGRQAQRDATWRLLATLPRQQRAVLVLRYYEDLPDEEIADVLGCKASTVRSNAARALAGLRAAVPELNEGDST</sequence>
<dbReference type="PANTHER" id="PTHR43133:SF50">
    <property type="entry name" value="ECF RNA POLYMERASE SIGMA FACTOR SIGM"/>
    <property type="match status" value="1"/>
</dbReference>
<dbReference type="Gene3D" id="1.10.10.10">
    <property type="entry name" value="Winged helix-like DNA-binding domain superfamily/Winged helix DNA-binding domain"/>
    <property type="match status" value="1"/>
</dbReference>
<keyword evidence="3" id="KW-0731">Sigma factor</keyword>
<reference evidence="8 9" key="1">
    <citation type="submission" date="2024-09" db="EMBL/GenBank/DDBJ databases">
        <authorList>
            <person name="Sun Q."/>
            <person name="Mori K."/>
        </authorList>
    </citation>
    <scope>NUCLEOTIDE SEQUENCE [LARGE SCALE GENOMIC DNA]</scope>
    <source>
        <strain evidence="8 9">CGMCC 1.15906</strain>
    </source>
</reference>
<accession>A0ABV6QJQ0</accession>
<protein>
    <submittedName>
        <fullName evidence="8">SigE family RNA polymerase sigma factor</fullName>
    </submittedName>
</protein>
<dbReference type="SUPFAM" id="SSF88659">
    <property type="entry name" value="Sigma3 and sigma4 domains of RNA polymerase sigma factors"/>
    <property type="match status" value="1"/>
</dbReference>
<dbReference type="InterPro" id="IPR013325">
    <property type="entry name" value="RNA_pol_sigma_r2"/>
</dbReference>
<evidence type="ECO:0000256" key="5">
    <source>
        <dbReference type="ARBA" id="ARBA00023163"/>
    </source>
</evidence>
<dbReference type="InterPro" id="IPR014325">
    <property type="entry name" value="RNA_pol_sigma-E_actinobac"/>
</dbReference>
<dbReference type="CDD" id="cd06171">
    <property type="entry name" value="Sigma70_r4"/>
    <property type="match status" value="1"/>
</dbReference>
<dbReference type="RefSeq" id="WP_380045172.1">
    <property type="nucleotide sequence ID" value="NZ_JBHLTC010000010.1"/>
</dbReference>
<dbReference type="EMBL" id="JBHLTC010000010">
    <property type="protein sequence ID" value="MFC0624201.1"/>
    <property type="molecule type" value="Genomic_DNA"/>
</dbReference>